<evidence type="ECO:0000256" key="3">
    <source>
        <dbReference type="ARBA" id="ARBA00022448"/>
    </source>
</evidence>
<organism evidence="16 17">
    <name type="scientific">Bucco capensis</name>
    <name type="common">collared puffbird</name>
    <dbReference type="NCBI Taxonomy" id="135168"/>
    <lineage>
        <taxon>Eukaryota</taxon>
        <taxon>Metazoa</taxon>
        <taxon>Chordata</taxon>
        <taxon>Craniata</taxon>
        <taxon>Vertebrata</taxon>
        <taxon>Euteleostomi</taxon>
        <taxon>Archelosauria</taxon>
        <taxon>Archosauria</taxon>
        <taxon>Dinosauria</taxon>
        <taxon>Saurischia</taxon>
        <taxon>Theropoda</taxon>
        <taxon>Coelurosauria</taxon>
        <taxon>Aves</taxon>
        <taxon>Neognathae</taxon>
        <taxon>Neoaves</taxon>
        <taxon>Telluraves</taxon>
        <taxon>Coraciimorphae</taxon>
        <taxon>Piciformes</taxon>
        <taxon>Bucconidae</taxon>
        <taxon>Bucco</taxon>
    </lineage>
</organism>
<keyword evidence="3" id="KW-0813">Transport</keyword>
<evidence type="ECO:0000256" key="2">
    <source>
        <dbReference type="ARBA" id="ARBA00006939"/>
    </source>
</evidence>
<keyword evidence="6" id="KW-0862">Zinc</keyword>
<feature type="transmembrane region" description="Helical" evidence="15">
    <location>
        <begin position="274"/>
        <end position="291"/>
    </location>
</feature>
<dbReference type="PANTHER" id="PTHR11040">
    <property type="entry name" value="ZINC/IRON TRANSPORTER"/>
    <property type="match status" value="1"/>
</dbReference>
<keyword evidence="9" id="KW-0406">Ion transport</keyword>
<evidence type="ECO:0000256" key="14">
    <source>
        <dbReference type="ARBA" id="ARBA00042778"/>
    </source>
</evidence>
<dbReference type="GO" id="GO:0005385">
    <property type="term" value="F:zinc ion transmembrane transporter activity"/>
    <property type="evidence" value="ECO:0007669"/>
    <property type="project" value="TreeGrafter"/>
</dbReference>
<dbReference type="PANTHER" id="PTHR11040:SF221">
    <property type="entry name" value="ZINC TRANSPORTER ZIP3"/>
    <property type="match status" value="1"/>
</dbReference>
<evidence type="ECO:0000256" key="13">
    <source>
        <dbReference type="ARBA" id="ARBA00041702"/>
    </source>
</evidence>
<name>A0A7K9I189_9PICI</name>
<evidence type="ECO:0000256" key="4">
    <source>
        <dbReference type="ARBA" id="ARBA00022475"/>
    </source>
</evidence>
<comment type="caution">
    <text evidence="16">The sequence shown here is derived from an EMBL/GenBank/DDBJ whole genome shotgun (WGS) entry which is preliminary data.</text>
</comment>
<gene>
    <name evidence="16" type="primary">Slc39a3</name>
    <name evidence="16" type="ORF">BUCCAP_R03185</name>
</gene>
<comment type="subcellular location">
    <subcellularLocation>
        <location evidence="1">Apical cell membrane</location>
        <topology evidence="1">Multi-pass membrane protein</topology>
    </subcellularLocation>
</comment>
<dbReference type="Pfam" id="PF02535">
    <property type="entry name" value="Zip"/>
    <property type="match status" value="1"/>
</dbReference>
<feature type="transmembrane region" description="Helical" evidence="15">
    <location>
        <begin position="151"/>
        <end position="172"/>
    </location>
</feature>
<dbReference type="AlphaFoldDB" id="A0A7K9I189"/>
<keyword evidence="4" id="KW-1003">Cell membrane</keyword>
<feature type="transmembrane region" description="Helical" evidence="15">
    <location>
        <begin position="178"/>
        <end position="201"/>
    </location>
</feature>
<evidence type="ECO:0000256" key="12">
    <source>
        <dbReference type="ARBA" id="ARBA00039395"/>
    </source>
</evidence>
<evidence type="ECO:0000256" key="8">
    <source>
        <dbReference type="ARBA" id="ARBA00022989"/>
    </source>
</evidence>
<evidence type="ECO:0000256" key="9">
    <source>
        <dbReference type="ARBA" id="ARBA00023065"/>
    </source>
</evidence>
<feature type="non-terminal residue" evidence="16">
    <location>
        <position position="292"/>
    </location>
</feature>
<dbReference type="OrthoDB" id="448280at2759"/>
<keyword evidence="7" id="KW-0864">Zinc transport</keyword>
<keyword evidence="5 15" id="KW-0812">Transmembrane</keyword>
<evidence type="ECO:0000256" key="7">
    <source>
        <dbReference type="ARBA" id="ARBA00022906"/>
    </source>
</evidence>
<keyword evidence="10 15" id="KW-0472">Membrane</keyword>
<accession>A0A7K9I189</accession>
<evidence type="ECO:0000256" key="6">
    <source>
        <dbReference type="ARBA" id="ARBA00022833"/>
    </source>
</evidence>
<evidence type="ECO:0000256" key="11">
    <source>
        <dbReference type="ARBA" id="ARBA00036307"/>
    </source>
</evidence>
<feature type="transmembrane region" description="Helical" evidence="15">
    <location>
        <begin position="6"/>
        <end position="30"/>
    </location>
</feature>
<sequence length="292" mass="31081">MRLVVAKVLCLLAAWLLVLAASLLPLKILQADSDKTPCSRKLLTLCNAFGGGIFLATCFNILLPAVREQLAEVLKQANIPMDYPLAETLVMLGFFLPLFVEQLLLSLQKKKPSFIALESFSAGSDVGSDSEGDSPFVSPQPQGLQQHSLHLLGLLLALCTHSVCQGLALGLQEEEGKVLSLFLGIAIQETLLAVVLGISMAKNSVALKDGAKVAVILSLMSPLGISIGMGMESRQPAASSIISLLLQGLTGGTFLFLTFFEVLAKELQEKQDHLLKLLCLLLGYTALAGLAL</sequence>
<evidence type="ECO:0000313" key="17">
    <source>
        <dbReference type="Proteomes" id="UP000534107"/>
    </source>
</evidence>
<feature type="non-terminal residue" evidence="16">
    <location>
        <position position="1"/>
    </location>
</feature>
<dbReference type="EMBL" id="VWZO01016116">
    <property type="protein sequence ID" value="NXH18975.1"/>
    <property type="molecule type" value="Genomic_DNA"/>
</dbReference>
<feature type="transmembrane region" description="Helical" evidence="15">
    <location>
        <begin position="42"/>
        <end position="63"/>
    </location>
</feature>
<evidence type="ECO:0000313" key="16">
    <source>
        <dbReference type="EMBL" id="NXH18975.1"/>
    </source>
</evidence>
<evidence type="ECO:0000256" key="5">
    <source>
        <dbReference type="ARBA" id="ARBA00022692"/>
    </source>
</evidence>
<proteinExistence type="inferred from homology"/>
<dbReference type="GO" id="GO:0016324">
    <property type="term" value="C:apical plasma membrane"/>
    <property type="evidence" value="ECO:0007669"/>
    <property type="project" value="UniProtKB-SubCell"/>
</dbReference>
<protein>
    <recommendedName>
        <fullName evidence="12">Zinc transporter ZIP3</fullName>
    </recommendedName>
    <alternativeName>
        <fullName evidence="14">Solute carrier family 39 member 3</fullName>
    </alternativeName>
    <alternativeName>
        <fullName evidence="13">Zrt- and Irt-like protein 3</fullName>
    </alternativeName>
</protein>
<evidence type="ECO:0000256" key="15">
    <source>
        <dbReference type="SAM" id="Phobius"/>
    </source>
</evidence>
<comment type="similarity">
    <text evidence="2">Belongs to the ZIP transporter (TC 2.A.5) family.</text>
</comment>
<evidence type="ECO:0000256" key="10">
    <source>
        <dbReference type="ARBA" id="ARBA00023136"/>
    </source>
</evidence>
<keyword evidence="17" id="KW-1185">Reference proteome</keyword>
<dbReference type="Proteomes" id="UP000534107">
    <property type="component" value="Unassembled WGS sequence"/>
</dbReference>
<feature type="transmembrane region" description="Helical" evidence="15">
    <location>
        <begin position="213"/>
        <end position="231"/>
    </location>
</feature>
<dbReference type="InterPro" id="IPR003689">
    <property type="entry name" value="ZIP"/>
</dbReference>
<feature type="transmembrane region" description="Helical" evidence="15">
    <location>
        <begin position="83"/>
        <end position="105"/>
    </location>
</feature>
<reference evidence="16 17" key="1">
    <citation type="submission" date="2019-09" db="EMBL/GenBank/DDBJ databases">
        <title>Bird 10,000 Genomes (B10K) Project - Family phase.</title>
        <authorList>
            <person name="Zhang G."/>
        </authorList>
    </citation>
    <scope>NUCLEOTIDE SEQUENCE [LARGE SCALE GENOMIC DNA]</scope>
    <source>
        <strain evidence="16">B10K-DU-001-16</strain>
        <tissue evidence="16">Muscle</tissue>
    </source>
</reference>
<keyword evidence="8 15" id="KW-1133">Transmembrane helix</keyword>
<comment type="catalytic activity">
    <reaction evidence="11">
        <text>Zn(2+)(in) = Zn(2+)(out)</text>
        <dbReference type="Rhea" id="RHEA:29351"/>
        <dbReference type="ChEBI" id="CHEBI:29105"/>
    </reaction>
    <physiologicalReaction direction="left-to-right" evidence="11">
        <dbReference type="Rhea" id="RHEA:29352"/>
    </physiologicalReaction>
</comment>
<evidence type="ECO:0000256" key="1">
    <source>
        <dbReference type="ARBA" id="ARBA00004424"/>
    </source>
</evidence>
<feature type="transmembrane region" description="Helical" evidence="15">
    <location>
        <begin position="237"/>
        <end position="262"/>
    </location>
</feature>